<comment type="function">
    <text evidence="7">Catalyzes the transfer of the diacylglyceryl group from phosphatidylglycerol to the sulfhydryl group of the N-terminal cysteine of a prolipoprotein, the first step in the formation of mature lipoproteins.</text>
</comment>
<dbReference type="PANTHER" id="PTHR30589:SF0">
    <property type="entry name" value="PHOSPHATIDYLGLYCEROL--PROLIPOPROTEIN DIACYLGLYCERYL TRANSFERASE"/>
    <property type="match status" value="1"/>
</dbReference>
<evidence type="ECO:0000256" key="5">
    <source>
        <dbReference type="ARBA" id="ARBA00022989"/>
    </source>
</evidence>
<keyword evidence="6 7" id="KW-0472">Membrane</keyword>
<comment type="subcellular location">
    <subcellularLocation>
        <location evidence="7">Cell membrane</location>
        <topology evidence="7">Multi-pass membrane protein</topology>
    </subcellularLocation>
</comment>
<gene>
    <name evidence="7 8" type="primary">lgt</name>
    <name evidence="8" type="ORF">IAC42_04445</name>
</gene>
<dbReference type="GO" id="GO:0042158">
    <property type="term" value="P:lipoprotein biosynthetic process"/>
    <property type="evidence" value="ECO:0007669"/>
    <property type="project" value="UniProtKB-UniRule"/>
</dbReference>
<comment type="pathway">
    <text evidence="7">Protein modification; lipoprotein biosynthesis (diacylglyceryl transfer).</text>
</comment>
<feature type="binding site" evidence="7">
    <location>
        <position position="150"/>
    </location>
    <ligand>
        <name>a 1,2-diacyl-sn-glycero-3-phospho-(1'-sn-glycerol)</name>
        <dbReference type="ChEBI" id="CHEBI:64716"/>
    </ligand>
</feature>
<dbReference type="PANTHER" id="PTHR30589">
    <property type="entry name" value="PROLIPOPROTEIN DIACYLGLYCERYL TRANSFERASE"/>
    <property type="match status" value="1"/>
</dbReference>
<dbReference type="GO" id="GO:0005886">
    <property type="term" value="C:plasma membrane"/>
    <property type="evidence" value="ECO:0007669"/>
    <property type="project" value="UniProtKB-SubCell"/>
</dbReference>
<dbReference type="Pfam" id="PF01790">
    <property type="entry name" value="LGT"/>
    <property type="match status" value="1"/>
</dbReference>
<dbReference type="EMBL" id="JADIMU010000028">
    <property type="protein sequence ID" value="MBO8442989.1"/>
    <property type="molecule type" value="Genomic_DNA"/>
</dbReference>
<dbReference type="NCBIfam" id="TIGR00544">
    <property type="entry name" value="lgt"/>
    <property type="match status" value="1"/>
</dbReference>
<evidence type="ECO:0000256" key="7">
    <source>
        <dbReference type="HAMAP-Rule" id="MF_01147"/>
    </source>
</evidence>
<keyword evidence="4 7" id="KW-0812">Transmembrane</keyword>
<protein>
    <recommendedName>
        <fullName evidence="7">Phosphatidylglycerol--prolipoprotein diacylglyceryl transferase</fullName>
        <ecNumber evidence="7">2.5.1.145</ecNumber>
    </recommendedName>
</protein>
<comment type="similarity">
    <text evidence="1 7">Belongs to the Lgt family.</text>
</comment>
<dbReference type="EC" id="2.5.1.145" evidence="7"/>
<keyword evidence="5 7" id="KW-1133">Transmembrane helix</keyword>
<comment type="catalytic activity">
    <reaction evidence="7">
        <text>L-cysteinyl-[prolipoprotein] + a 1,2-diacyl-sn-glycero-3-phospho-(1'-sn-glycerol) = an S-1,2-diacyl-sn-glyceryl-L-cysteinyl-[prolipoprotein] + sn-glycerol 1-phosphate + H(+)</text>
        <dbReference type="Rhea" id="RHEA:56712"/>
        <dbReference type="Rhea" id="RHEA-COMP:14679"/>
        <dbReference type="Rhea" id="RHEA-COMP:14680"/>
        <dbReference type="ChEBI" id="CHEBI:15378"/>
        <dbReference type="ChEBI" id="CHEBI:29950"/>
        <dbReference type="ChEBI" id="CHEBI:57685"/>
        <dbReference type="ChEBI" id="CHEBI:64716"/>
        <dbReference type="ChEBI" id="CHEBI:140658"/>
        <dbReference type="EC" id="2.5.1.145"/>
    </reaction>
</comment>
<evidence type="ECO:0000256" key="2">
    <source>
        <dbReference type="ARBA" id="ARBA00022475"/>
    </source>
</evidence>
<reference evidence="8" key="2">
    <citation type="journal article" date="2021" name="PeerJ">
        <title>Extensive microbial diversity within the chicken gut microbiome revealed by metagenomics and culture.</title>
        <authorList>
            <person name="Gilroy R."/>
            <person name="Ravi A."/>
            <person name="Getino M."/>
            <person name="Pursley I."/>
            <person name="Horton D.L."/>
            <person name="Alikhan N.F."/>
            <person name="Baker D."/>
            <person name="Gharbi K."/>
            <person name="Hall N."/>
            <person name="Watson M."/>
            <person name="Adriaenssens E.M."/>
            <person name="Foster-Nyarko E."/>
            <person name="Jarju S."/>
            <person name="Secka A."/>
            <person name="Antonio M."/>
            <person name="Oren A."/>
            <person name="Chaudhuri R.R."/>
            <person name="La Ragione R."/>
            <person name="Hildebrand F."/>
            <person name="Pallen M.J."/>
        </authorList>
    </citation>
    <scope>NUCLEOTIDE SEQUENCE</scope>
    <source>
        <strain evidence="8">11167</strain>
    </source>
</reference>
<comment type="caution">
    <text evidence="8">The sequence shown here is derived from an EMBL/GenBank/DDBJ whole genome shotgun (WGS) entry which is preliminary data.</text>
</comment>
<keyword evidence="3 7" id="KW-0808">Transferase</keyword>
<dbReference type="Proteomes" id="UP000823633">
    <property type="component" value="Unassembled WGS sequence"/>
</dbReference>
<accession>A0A9D9ED93</accession>
<feature type="transmembrane region" description="Helical" evidence="7">
    <location>
        <begin position="293"/>
        <end position="311"/>
    </location>
</feature>
<feature type="transmembrane region" description="Helical" evidence="7">
    <location>
        <begin position="211"/>
        <end position="229"/>
    </location>
</feature>
<feature type="transmembrane region" description="Helical" evidence="7">
    <location>
        <begin position="131"/>
        <end position="149"/>
    </location>
</feature>
<keyword evidence="2 7" id="KW-1003">Cell membrane</keyword>
<feature type="transmembrane region" description="Helical" evidence="7">
    <location>
        <begin position="241"/>
        <end position="258"/>
    </location>
</feature>
<feature type="transmembrane region" description="Helical" evidence="7">
    <location>
        <begin position="100"/>
        <end position="124"/>
    </location>
</feature>
<evidence type="ECO:0000256" key="3">
    <source>
        <dbReference type="ARBA" id="ARBA00022679"/>
    </source>
</evidence>
<dbReference type="AlphaFoldDB" id="A0A9D9ED93"/>
<evidence type="ECO:0000256" key="4">
    <source>
        <dbReference type="ARBA" id="ARBA00022692"/>
    </source>
</evidence>
<name>A0A9D9ED93_9SPIR</name>
<dbReference type="PROSITE" id="PS01311">
    <property type="entry name" value="LGT"/>
    <property type="match status" value="1"/>
</dbReference>
<dbReference type="HAMAP" id="MF_01147">
    <property type="entry name" value="Lgt"/>
    <property type="match status" value="1"/>
</dbReference>
<dbReference type="InterPro" id="IPR001640">
    <property type="entry name" value="Lgt"/>
</dbReference>
<evidence type="ECO:0000313" key="8">
    <source>
        <dbReference type="EMBL" id="MBO8442989.1"/>
    </source>
</evidence>
<organism evidence="8 9">
    <name type="scientific">Candidatus Aphodenecus pullistercoris</name>
    <dbReference type="NCBI Taxonomy" id="2840669"/>
    <lineage>
        <taxon>Bacteria</taxon>
        <taxon>Pseudomonadati</taxon>
        <taxon>Spirochaetota</taxon>
        <taxon>Spirochaetia</taxon>
        <taxon>Spirochaetales</taxon>
        <taxon>Candidatus Aphodenecus</taxon>
    </lineage>
</organism>
<proteinExistence type="inferred from homology"/>
<dbReference type="GO" id="GO:0008961">
    <property type="term" value="F:phosphatidylglycerol-prolipoprotein diacylglyceryl transferase activity"/>
    <property type="evidence" value="ECO:0007669"/>
    <property type="project" value="UniProtKB-UniRule"/>
</dbReference>
<evidence type="ECO:0000313" key="9">
    <source>
        <dbReference type="Proteomes" id="UP000823633"/>
    </source>
</evidence>
<evidence type="ECO:0000256" key="1">
    <source>
        <dbReference type="ARBA" id="ARBA00007150"/>
    </source>
</evidence>
<evidence type="ECO:0000256" key="6">
    <source>
        <dbReference type="ARBA" id="ARBA00023136"/>
    </source>
</evidence>
<sequence length="328" mass="37593">MPLYIEFPSWIDPFVVSFLPIRWYAVMYLVAFAIAYALYRWQLRRDKTRTIDDDTSEMLFIWGVVGLLIGAHLFSILFYGDTKYYLTHPWMIFWPFRNGHFVGLPGMSYHGGVVGALVAGMIYAHVKKFPLLKYVDYIVAGIPLGYTFGRLGNFINGELYGRVTTKSWGMVFPTAPSFPTTQEWVRNVADAHGIEYVIGDMVNLPRHPSQLYEAFFEGIVLFLILWFVCRPMIRRLSLKPGSMLAFYIFGYGLFRFFIEYCRQPDADIGYVICGGSGCDNIALFQSFLNISKGQVFCLIMIISAIALFIIVNRRREKNVVKGNKGPSR</sequence>
<feature type="transmembrane region" description="Helical" evidence="7">
    <location>
        <begin position="20"/>
        <end position="39"/>
    </location>
</feature>
<feature type="transmembrane region" description="Helical" evidence="7">
    <location>
        <begin position="59"/>
        <end position="80"/>
    </location>
</feature>
<reference evidence="8" key="1">
    <citation type="submission" date="2020-10" db="EMBL/GenBank/DDBJ databases">
        <authorList>
            <person name="Gilroy R."/>
        </authorList>
    </citation>
    <scope>NUCLEOTIDE SEQUENCE</scope>
    <source>
        <strain evidence="8">11167</strain>
    </source>
</reference>